<dbReference type="PANTHER" id="PTHR43450">
    <property type="entry name" value="ASPARTYL-TRNA SYNTHETASE"/>
    <property type="match status" value="1"/>
</dbReference>
<dbReference type="InterPro" id="IPR006195">
    <property type="entry name" value="aa-tRNA-synth_II"/>
</dbReference>
<evidence type="ECO:0000313" key="13">
    <source>
        <dbReference type="Proteomes" id="UP001144673"/>
    </source>
</evidence>
<evidence type="ECO:0000256" key="9">
    <source>
        <dbReference type="ARBA" id="ARBA00023146"/>
    </source>
</evidence>
<keyword evidence="8" id="KW-0648">Protein biosynthesis</keyword>
<evidence type="ECO:0000259" key="11">
    <source>
        <dbReference type="PROSITE" id="PS50862"/>
    </source>
</evidence>
<dbReference type="InterPro" id="IPR004364">
    <property type="entry name" value="Aa-tRNA-synt_II"/>
</dbReference>
<reference evidence="12" key="1">
    <citation type="journal article" date="2023" name="Access Microbiol">
        <title>De-novo genome assembly for Akanthomyces muscarius, a biocontrol agent of insect agricultural pests.</title>
        <authorList>
            <person name="Erdos Z."/>
            <person name="Studholme D.J."/>
            <person name="Raymond B."/>
            <person name="Sharma M."/>
        </authorList>
    </citation>
    <scope>NUCLEOTIDE SEQUENCE</scope>
    <source>
        <strain evidence="12">Ve6</strain>
    </source>
</reference>
<dbReference type="AlphaFoldDB" id="A0A9W8UHC8"/>
<dbReference type="KEGG" id="amus:LMH87_002774"/>
<evidence type="ECO:0000256" key="10">
    <source>
        <dbReference type="ARBA" id="ARBA00047904"/>
    </source>
</evidence>
<dbReference type="PRINTS" id="PR01042">
    <property type="entry name" value="TRNASYNTHASP"/>
</dbReference>
<dbReference type="Gene3D" id="2.40.50.140">
    <property type="entry name" value="Nucleic acid-binding proteins"/>
    <property type="match status" value="1"/>
</dbReference>
<dbReference type="SUPFAM" id="SSF50249">
    <property type="entry name" value="Nucleic acid-binding proteins"/>
    <property type="match status" value="1"/>
</dbReference>
<protein>
    <recommendedName>
        <fullName evidence="3">aspartate--tRNA ligase</fullName>
        <ecNumber evidence="3">6.1.1.12</ecNumber>
    </recommendedName>
</protein>
<name>A0A9W8UHC8_AKAMU</name>
<dbReference type="InterPro" id="IPR002312">
    <property type="entry name" value="Asp/Asn-tRNA-synth_IIb"/>
</dbReference>
<keyword evidence="13" id="KW-1185">Reference proteome</keyword>
<keyword evidence="5" id="KW-0436">Ligase</keyword>
<dbReference type="GO" id="GO:0005829">
    <property type="term" value="C:cytosol"/>
    <property type="evidence" value="ECO:0007669"/>
    <property type="project" value="TreeGrafter"/>
</dbReference>
<gene>
    <name evidence="12" type="ORF">LMH87_002774</name>
</gene>
<evidence type="ECO:0000256" key="5">
    <source>
        <dbReference type="ARBA" id="ARBA00022598"/>
    </source>
</evidence>
<evidence type="ECO:0000256" key="2">
    <source>
        <dbReference type="ARBA" id="ARBA00005312"/>
    </source>
</evidence>
<organism evidence="12 13">
    <name type="scientific">Akanthomyces muscarius</name>
    <name type="common">Entomopathogenic fungus</name>
    <name type="synonym">Lecanicillium muscarium</name>
    <dbReference type="NCBI Taxonomy" id="2231603"/>
    <lineage>
        <taxon>Eukaryota</taxon>
        <taxon>Fungi</taxon>
        <taxon>Dikarya</taxon>
        <taxon>Ascomycota</taxon>
        <taxon>Pezizomycotina</taxon>
        <taxon>Sordariomycetes</taxon>
        <taxon>Hypocreomycetidae</taxon>
        <taxon>Hypocreales</taxon>
        <taxon>Cordycipitaceae</taxon>
        <taxon>Akanthomyces</taxon>
    </lineage>
</organism>
<evidence type="ECO:0000256" key="8">
    <source>
        <dbReference type="ARBA" id="ARBA00022917"/>
    </source>
</evidence>
<accession>A0A9W8UHC8</accession>
<dbReference type="Gene3D" id="3.30.930.10">
    <property type="entry name" value="Bira Bifunctional Protein, Domain 2"/>
    <property type="match status" value="1"/>
</dbReference>
<comment type="catalytic activity">
    <reaction evidence="10">
        <text>tRNA(Asp) + L-aspartate + ATP = L-aspartyl-tRNA(Asp) + AMP + diphosphate</text>
        <dbReference type="Rhea" id="RHEA:19649"/>
        <dbReference type="Rhea" id="RHEA-COMP:9660"/>
        <dbReference type="Rhea" id="RHEA-COMP:9678"/>
        <dbReference type="ChEBI" id="CHEBI:29991"/>
        <dbReference type="ChEBI" id="CHEBI:30616"/>
        <dbReference type="ChEBI" id="CHEBI:33019"/>
        <dbReference type="ChEBI" id="CHEBI:78442"/>
        <dbReference type="ChEBI" id="CHEBI:78516"/>
        <dbReference type="ChEBI" id="CHEBI:456215"/>
        <dbReference type="EC" id="6.1.1.12"/>
    </reaction>
</comment>
<dbReference type="GeneID" id="80889933"/>
<evidence type="ECO:0000313" key="12">
    <source>
        <dbReference type="EMBL" id="KAJ4148296.1"/>
    </source>
</evidence>
<evidence type="ECO:0000256" key="6">
    <source>
        <dbReference type="ARBA" id="ARBA00022741"/>
    </source>
</evidence>
<dbReference type="PANTHER" id="PTHR43450:SF4">
    <property type="entry name" value="ASPARTATE--TRNA LIGASE"/>
    <property type="match status" value="1"/>
</dbReference>
<evidence type="ECO:0000256" key="7">
    <source>
        <dbReference type="ARBA" id="ARBA00022840"/>
    </source>
</evidence>
<evidence type="ECO:0000256" key="1">
    <source>
        <dbReference type="ARBA" id="ARBA00004496"/>
    </source>
</evidence>
<evidence type="ECO:0000256" key="4">
    <source>
        <dbReference type="ARBA" id="ARBA00022490"/>
    </source>
</evidence>
<comment type="subcellular location">
    <subcellularLocation>
        <location evidence="1">Cytoplasm</location>
    </subcellularLocation>
</comment>
<dbReference type="GO" id="GO:0003723">
    <property type="term" value="F:RNA binding"/>
    <property type="evidence" value="ECO:0007669"/>
    <property type="project" value="TreeGrafter"/>
</dbReference>
<comment type="caution">
    <text evidence="12">The sequence shown here is derived from an EMBL/GenBank/DDBJ whole genome shotgun (WGS) entry which is preliminary data.</text>
</comment>
<keyword evidence="7" id="KW-0067">ATP-binding</keyword>
<dbReference type="RefSeq" id="XP_056051237.1">
    <property type="nucleotide sequence ID" value="XM_056194285.1"/>
</dbReference>
<dbReference type="Proteomes" id="UP001144673">
    <property type="component" value="Chromosome 3"/>
</dbReference>
<dbReference type="InterPro" id="IPR012340">
    <property type="entry name" value="NA-bd_OB-fold"/>
</dbReference>
<dbReference type="GO" id="GO:0004815">
    <property type="term" value="F:aspartate-tRNA ligase activity"/>
    <property type="evidence" value="ECO:0007669"/>
    <property type="project" value="UniProtKB-EC"/>
</dbReference>
<keyword evidence="9" id="KW-0030">Aminoacyl-tRNA synthetase</keyword>
<dbReference type="PROSITE" id="PS50862">
    <property type="entry name" value="AA_TRNA_LIGASE_II"/>
    <property type="match status" value="1"/>
</dbReference>
<proteinExistence type="inferred from homology"/>
<comment type="similarity">
    <text evidence="2">Belongs to the class-II aminoacyl-tRNA synthetase family. Type 2 subfamily.</text>
</comment>
<dbReference type="GO" id="GO:0017101">
    <property type="term" value="C:aminoacyl-tRNA synthetase multienzyme complex"/>
    <property type="evidence" value="ECO:0007669"/>
    <property type="project" value="TreeGrafter"/>
</dbReference>
<dbReference type="InterPro" id="IPR004523">
    <property type="entry name" value="Asp-tRNA_synthase_2"/>
</dbReference>
<dbReference type="InterPro" id="IPR045864">
    <property type="entry name" value="aa-tRNA-synth_II/BPL/LPL"/>
</dbReference>
<keyword evidence="6" id="KW-0547">Nucleotide-binding</keyword>
<dbReference type="GO" id="GO:0005524">
    <property type="term" value="F:ATP binding"/>
    <property type="evidence" value="ECO:0007669"/>
    <property type="project" value="UniProtKB-KW"/>
</dbReference>
<feature type="domain" description="Aminoacyl-transfer RNA synthetases class-II family profile" evidence="11">
    <location>
        <begin position="139"/>
        <end position="465"/>
    </location>
</feature>
<dbReference type="Pfam" id="PF00152">
    <property type="entry name" value="tRNA-synt_2"/>
    <property type="match status" value="1"/>
</dbReference>
<sequence>MLASIMPTFEHNMASQGNNLMSTLPQNENTQKVTIEARVESVLLFENAGLLRLELRAQDKSLQAIISIDAVVKETWDLAQSLTAESIIKITGSVSEQTADDSRGNVHSASTAIHVSNLQVIALAEPNLPVPSCCKEKMLMPRADLQERLNNRILDVRYAASGAIFKLHSGMCQLVVEFLCSKNFHWIHTPRIISATIPGDNEYFHLQYFGKDAWLAQSSQHHKQMALSMDMQRVFEIGPVFRAEVKSSNSARHVTEFTVLDIAMAFNDDYYEVVDLVESMLKLYPRAQPFRVGLDEHGKVPRITFLEAKRILREELGLASDDSKNLTDLEEAALGAYFRDSASTDIFTIDKYPAPLRQFNSQANLDSPGFSNTWDTIVRGREICSGSQRIHGYSELCEAMCAGVCGPSLDPEDEQWQPYLAAFKAGMPPHGGCGLGLNRLLQSFLGLDDVREVILFPRDINRLRP</sequence>
<keyword evidence="4" id="KW-0963">Cytoplasm</keyword>
<dbReference type="GO" id="GO:0006422">
    <property type="term" value="P:aspartyl-tRNA aminoacylation"/>
    <property type="evidence" value="ECO:0007669"/>
    <property type="project" value="InterPro"/>
</dbReference>
<dbReference type="EC" id="6.1.1.12" evidence="3"/>
<evidence type="ECO:0000256" key="3">
    <source>
        <dbReference type="ARBA" id="ARBA00012841"/>
    </source>
</evidence>
<dbReference type="SUPFAM" id="SSF55681">
    <property type="entry name" value="Class II aaRS and biotin synthetases"/>
    <property type="match status" value="1"/>
</dbReference>
<dbReference type="EMBL" id="JAJHUN010000010">
    <property type="protein sequence ID" value="KAJ4148296.1"/>
    <property type="molecule type" value="Genomic_DNA"/>
</dbReference>